<sequence>MKIVKVQYTVKDDYVQKNKENINKVMADLRAMNNPNIKYSSFLLEDGKTFLHFAMYPDQQTGNIVSELPSFNTFRAELKASEPEIPPKAENLSLVASAWEFFESPDHA</sequence>
<reference evidence="1" key="1">
    <citation type="submission" date="2023-06" db="EMBL/GenBank/DDBJ databases">
        <title>Genomic of Agaribacillus aureum.</title>
        <authorList>
            <person name="Wang G."/>
        </authorList>
    </citation>
    <scope>NUCLEOTIDE SEQUENCE</scope>
    <source>
        <strain evidence="1">BMA12</strain>
    </source>
</reference>
<comment type="caution">
    <text evidence="1">The sequence shown here is derived from an EMBL/GenBank/DDBJ whole genome shotgun (WGS) entry which is preliminary data.</text>
</comment>
<protein>
    <recommendedName>
        <fullName evidence="3">ABM domain-containing protein</fullName>
    </recommendedName>
</protein>
<accession>A0ABT8L707</accession>
<dbReference type="EMBL" id="JAUJEB010000003">
    <property type="protein sequence ID" value="MDN5213538.1"/>
    <property type="molecule type" value="Genomic_DNA"/>
</dbReference>
<name>A0ABT8L707_9BACT</name>
<evidence type="ECO:0000313" key="2">
    <source>
        <dbReference type="Proteomes" id="UP001172083"/>
    </source>
</evidence>
<keyword evidence="2" id="KW-1185">Reference proteome</keyword>
<gene>
    <name evidence="1" type="ORF">QQ020_15815</name>
</gene>
<evidence type="ECO:0000313" key="1">
    <source>
        <dbReference type="EMBL" id="MDN5213538.1"/>
    </source>
</evidence>
<dbReference type="RefSeq" id="WP_346758876.1">
    <property type="nucleotide sequence ID" value="NZ_JAUJEB010000003.1"/>
</dbReference>
<dbReference type="Proteomes" id="UP001172083">
    <property type="component" value="Unassembled WGS sequence"/>
</dbReference>
<organism evidence="1 2">
    <name type="scientific">Agaribacillus aureus</name>
    <dbReference type="NCBI Taxonomy" id="3051825"/>
    <lineage>
        <taxon>Bacteria</taxon>
        <taxon>Pseudomonadati</taxon>
        <taxon>Bacteroidota</taxon>
        <taxon>Cytophagia</taxon>
        <taxon>Cytophagales</taxon>
        <taxon>Splendidivirgaceae</taxon>
        <taxon>Agaribacillus</taxon>
    </lineage>
</organism>
<evidence type="ECO:0008006" key="3">
    <source>
        <dbReference type="Google" id="ProtNLM"/>
    </source>
</evidence>
<proteinExistence type="predicted"/>